<sequence length="53" mass="5626">MMEGLAGVDADPKAVMIDATYPEAHGTASVGKKGNPGSAARNESVGYNKRRYW</sequence>
<name>A0ABP7E9E8_9SPHN</name>
<evidence type="ECO:0000256" key="1">
    <source>
        <dbReference type="SAM" id="MobiDB-lite"/>
    </source>
</evidence>
<organism evidence="2 3">
    <name type="scientific">Sphingomonas cynarae</name>
    <dbReference type="NCBI Taxonomy" id="930197"/>
    <lineage>
        <taxon>Bacteria</taxon>
        <taxon>Pseudomonadati</taxon>
        <taxon>Pseudomonadota</taxon>
        <taxon>Alphaproteobacteria</taxon>
        <taxon>Sphingomonadales</taxon>
        <taxon>Sphingomonadaceae</taxon>
        <taxon>Sphingomonas</taxon>
    </lineage>
</organism>
<reference evidence="3" key="1">
    <citation type="journal article" date="2019" name="Int. J. Syst. Evol. Microbiol.">
        <title>The Global Catalogue of Microorganisms (GCM) 10K type strain sequencing project: providing services to taxonomists for standard genome sequencing and annotation.</title>
        <authorList>
            <consortium name="The Broad Institute Genomics Platform"/>
            <consortium name="The Broad Institute Genome Sequencing Center for Infectious Disease"/>
            <person name="Wu L."/>
            <person name="Ma J."/>
        </authorList>
    </citation>
    <scope>NUCLEOTIDE SEQUENCE [LARGE SCALE GENOMIC DNA]</scope>
    <source>
        <strain evidence="3">JCM 17498</strain>
    </source>
</reference>
<comment type="caution">
    <text evidence="2">The sequence shown here is derived from an EMBL/GenBank/DDBJ whole genome shotgun (WGS) entry which is preliminary data.</text>
</comment>
<evidence type="ECO:0000313" key="3">
    <source>
        <dbReference type="Proteomes" id="UP001500523"/>
    </source>
</evidence>
<dbReference type="Proteomes" id="UP001500523">
    <property type="component" value="Unassembled WGS sequence"/>
</dbReference>
<dbReference type="EMBL" id="BAABBF010000006">
    <property type="protein sequence ID" value="GAA3716112.1"/>
    <property type="molecule type" value="Genomic_DNA"/>
</dbReference>
<evidence type="ECO:0000313" key="2">
    <source>
        <dbReference type="EMBL" id="GAA3716112.1"/>
    </source>
</evidence>
<evidence type="ECO:0008006" key="4">
    <source>
        <dbReference type="Google" id="ProtNLM"/>
    </source>
</evidence>
<protein>
    <recommendedName>
        <fullName evidence="4">Transposase</fullName>
    </recommendedName>
</protein>
<keyword evidence="3" id="KW-1185">Reference proteome</keyword>
<feature type="region of interest" description="Disordered" evidence="1">
    <location>
        <begin position="25"/>
        <end position="53"/>
    </location>
</feature>
<proteinExistence type="predicted"/>
<gene>
    <name evidence="2" type="ORF">GCM10022268_25760</name>
</gene>
<accession>A0ABP7E9E8</accession>